<dbReference type="Proteomes" id="UP000464954">
    <property type="component" value="Chromosome"/>
</dbReference>
<gene>
    <name evidence="2" type="ORF">GT409_09980</name>
</gene>
<organism evidence="2 3">
    <name type="scientific">Tichowtungia aerotolerans</name>
    <dbReference type="NCBI Taxonomy" id="2697043"/>
    <lineage>
        <taxon>Bacteria</taxon>
        <taxon>Pseudomonadati</taxon>
        <taxon>Kiritimatiellota</taxon>
        <taxon>Tichowtungiia</taxon>
        <taxon>Tichowtungiales</taxon>
        <taxon>Tichowtungiaceae</taxon>
        <taxon>Tichowtungia</taxon>
    </lineage>
</organism>
<dbReference type="EMBL" id="CP047593">
    <property type="protein sequence ID" value="QHI69764.1"/>
    <property type="molecule type" value="Genomic_DNA"/>
</dbReference>
<keyword evidence="1" id="KW-1133">Transmembrane helix</keyword>
<dbReference type="KEGG" id="taer:GT409_09980"/>
<feature type="transmembrane region" description="Helical" evidence="1">
    <location>
        <begin position="31"/>
        <end position="48"/>
    </location>
</feature>
<evidence type="ECO:0000313" key="2">
    <source>
        <dbReference type="EMBL" id="QHI69764.1"/>
    </source>
</evidence>
<name>A0A6P1MB46_9BACT</name>
<protein>
    <submittedName>
        <fullName evidence="2">Uncharacterized protein</fullName>
    </submittedName>
</protein>
<accession>A0A6P1MB46</accession>
<dbReference type="AlphaFoldDB" id="A0A6P1MB46"/>
<sequence>MKKESFKLSKWVVKKLNEMEERISLFKTNPIDIINGLFLAFVLFGIATTNSFEIPVTLLIALITLLVIQTSVSQKIIMRQEKRIQELEKSTQNQSGEPT</sequence>
<dbReference type="RefSeq" id="WP_160628946.1">
    <property type="nucleotide sequence ID" value="NZ_CP047593.1"/>
</dbReference>
<keyword evidence="1" id="KW-0472">Membrane</keyword>
<proteinExistence type="predicted"/>
<evidence type="ECO:0000313" key="3">
    <source>
        <dbReference type="Proteomes" id="UP000464954"/>
    </source>
</evidence>
<keyword evidence="1" id="KW-0812">Transmembrane</keyword>
<keyword evidence="3" id="KW-1185">Reference proteome</keyword>
<reference evidence="2 3" key="1">
    <citation type="submission" date="2020-01" db="EMBL/GenBank/DDBJ databases">
        <title>Ponticoccus aerotolerans gen. nov., sp. nov., an anaerobic bacterium and proposal of Ponticoccusceae fam. nov., Ponticoccusles ord. nov. and Ponticoccuse classis nov. in the phylum Kiritimatiellaeota.</title>
        <authorList>
            <person name="Zhou L.Y."/>
            <person name="Du Z.J."/>
        </authorList>
    </citation>
    <scope>NUCLEOTIDE SEQUENCE [LARGE SCALE GENOMIC DNA]</scope>
    <source>
        <strain evidence="2 3">S-5007</strain>
    </source>
</reference>
<evidence type="ECO:0000256" key="1">
    <source>
        <dbReference type="SAM" id="Phobius"/>
    </source>
</evidence>
<feature type="transmembrane region" description="Helical" evidence="1">
    <location>
        <begin position="54"/>
        <end position="73"/>
    </location>
</feature>